<dbReference type="AlphaFoldDB" id="A0A4Y2NYN5"/>
<keyword evidence="2" id="KW-1185">Reference proteome</keyword>
<dbReference type="EMBL" id="BGPR01010091">
    <property type="protein sequence ID" value="GBN44184.1"/>
    <property type="molecule type" value="Genomic_DNA"/>
</dbReference>
<name>A0A4Y2NYN5_ARAVE</name>
<evidence type="ECO:0000313" key="2">
    <source>
        <dbReference type="Proteomes" id="UP000499080"/>
    </source>
</evidence>
<proteinExistence type="predicted"/>
<comment type="caution">
    <text evidence="1">The sequence shown here is derived from an EMBL/GenBank/DDBJ whole genome shotgun (WGS) entry which is preliminary data.</text>
</comment>
<sequence length="133" mass="15447">MSEFISHHCLYGRAPISILHVLMKADHSWCSRGLVTGPGFGAGGFRIRILIFTEEPQCVPRQQRRLLKGCHFTFHRLSSKAFPRKPFRNHRRFMNYLTDNVLTTSPRKASNIRNHSRKIDVGELLMNHLSHRV</sequence>
<reference evidence="1 2" key="1">
    <citation type="journal article" date="2019" name="Sci. Rep.">
        <title>Orb-weaving spider Araneus ventricosus genome elucidates the spidroin gene catalogue.</title>
        <authorList>
            <person name="Kono N."/>
            <person name="Nakamura H."/>
            <person name="Ohtoshi R."/>
            <person name="Moran D.A.P."/>
            <person name="Shinohara A."/>
            <person name="Yoshida Y."/>
            <person name="Fujiwara M."/>
            <person name="Mori M."/>
            <person name="Tomita M."/>
            <person name="Arakawa K."/>
        </authorList>
    </citation>
    <scope>NUCLEOTIDE SEQUENCE [LARGE SCALE GENOMIC DNA]</scope>
</reference>
<protein>
    <submittedName>
        <fullName evidence="1">Uncharacterized protein</fullName>
    </submittedName>
</protein>
<dbReference type="Proteomes" id="UP000499080">
    <property type="component" value="Unassembled WGS sequence"/>
</dbReference>
<organism evidence="1 2">
    <name type="scientific">Araneus ventricosus</name>
    <name type="common">Orbweaver spider</name>
    <name type="synonym">Epeira ventricosa</name>
    <dbReference type="NCBI Taxonomy" id="182803"/>
    <lineage>
        <taxon>Eukaryota</taxon>
        <taxon>Metazoa</taxon>
        <taxon>Ecdysozoa</taxon>
        <taxon>Arthropoda</taxon>
        <taxon>Chelicerata</taxon>
        <taxon>Arachnida</taxon>
        <taxon>Araneae</taxon>
        <taxon>Araneomorphae</taxon>
        <taxon>Entelegynae</taxon>
        <taxon>Araneoidea</taxon>
        <taxon>Araneidae</taxon>
        <taxon>Araneus</taxon>
    </lineage>
</organism>
<gene>
    <name evidence="1" type="ORF">AVEN_205716_1</name>
</gene>
<accession>A0A4Y2NYN5</accession>
<evidence type="ECO:0000313" key="1">
    <source>
        <dbReference type="EMBL" id="GBN44184.1"/>
    </source>
</evidence>